<gene>
    <name evidence="1" type="ORF">DD559_11350</name>
</gene>
<accession>A0A2U0SEP4</accession>
<comment type="caution">
    <text evidence="1">The sequence shown here is derived from an EMBL/GenBank/DDBJ whole genome shotgun (WGS) entry which is preliminary data.</text>
</comment>
<dbReference type="RefSeq" id="WP_116469271.1">
    <property type="nucleotide sequence ID" value="NZ_QENQ01000001.1"/>
</dbReference>
<evidence type="ECO:0000313" key="1">
    <source>
        <dbReference type="EMBL" id="PVX29852.1"/>
    </source>
</evidence>
<dbReference type="Proteomes" id="UP000245890">
    <property type="component" value="Unassembled WGS sequence"/>
</dbReference>
<reference evidence="1 2" key="1">
    <citation type="submission" date="2018-05" db="EMBL/GenBank/DDBJ databases">
        <title>Description of Sphingomonas pokkalii sp nov, isolated from the rhizosphere of saline tolerant pokkali rice and its draft genome analysis.</title>
        <authorList>
            <person name="Menon R."/>
            <person name="Kumari S."/>
            <person name="Rameshkumar N."/>
        </authorList>
    </citation>
    <scope>NUCLEOTIDE SEQUENCE [LARGE SCALE GENOMIC DNA]</scope>
    <source>
        <strain evidence="1 2">L3B27</strain>
    </source>
</reference>
<keyword evidence="2" id="KW-1185">Reference proteome</keyword>
<proteinExistence type="predicted"/>
<organism evidence="1 2">
    <name type="scientific">Sphingomonas pokkalii</name>
    <dbReference type="NCBI Taxonomy" id="2175090"/>
    <lineage>
        <taxon>Bacteria</taxon>
        <taxon>Pseudomonadati</taxon>
        <taxon>Pseudomonadota</taxon>
        <taxon>Alphaproteobacteria</taxon>
        <taxon>Sphingomonadales</taxon>
        <taxon>Sphingomonadaceae</taxon>
        <taxon>Sphingomonas</taxon>
    </lineage>
</organism>
<dbReference type="EMBL" id="QENQ01000001">
    <property type="protein sequence ID" value="PVX29852.1"/>
    <property type="molecule type" value="Genomic_DNA"/>
</dbReference>
<dbReference type="AlphaFoldDB" id="A0A2U0SEP4"/>
<name>A0A2U0SEP4_9SPHN</name>
<dbReference type="OrthoDB" id="7572257at2"/>
<evidence type="ECO:0000313" key="2">
    <source>
        <dbReference type="Proteomes" id="UP000245890"/>
    </source>
</evidence>
<protein>
    <submittedName>
        <fullName evidence="1">Uncharacterized protein</fullName>
    </submittedName>
</protein>
<sequence>MTTPAITHLRDLVIDDAGQVEQEYNYLVYDFGGDMIARAYLDTSHRVAVMRAGPVPEAVLAYLRARFDVIDQLGPTGYQSIWTA</sequence>